<evidence type="ECO:0000256" key="6">
    <source>
        <dbReference type="ARBA" id="ARBA00023002"/>
    </source>
</evidence>
<reference evidence="15 16" key="1">
    <citation type="journal article" date="2013" name="Proc. Natl. Acad. Sci. U.S.A.">
        <title>Fine-scale variation in meiotic recombination in Mimulus inferred from population shotgun sequencing.</title>
        <authorList>
            <person name="Hellsten U."/>
            <person name="Wright K.M."/>
            <person name="Jenkins J."/>
            <person name="Shu S."/>
            <person name="Yuan Y."/>
            <person name="Wessler S.R."/>
            <person name="Schmutz J."/>
            <person name="Willis J.H."/>
            <person name="Rokhsar D.S."/>
        </authorList>
    </citation>
    <scope>NUCLEOTIDE SEQUENCE [LARGE SCALE GENOMIC DNA]</scope>
    <source>
        <strain evidence="16">cv. DUN x IM62</strain>
    </source>
</reference>
<dbReference type="OrthoDB" id="5379943at2759"/>
<feature type="active site" description="Schiff-base intermediate with substrate; via topaquinone" evidence="9">
    <location>
        <position position="458"/>
    </location>
</feature>
<dbReference type="Gene3D" id="3.10.450.40">
    <property type="match status" value="2"/>
</dbReference>
<sequence>MEGKNIRLCFFLIFSVVLVTLFTVFNFPTEISDKSDMLMCATNSAWCSSSKNRILRPPTTTPAAAPLLRNNHTEDVPHHPLDPLTITEMNKVQKVIKSKFDGSVYSVHSLVLEDPDKSVVRAWTKGDALPTRKASVMARSAGTNYLLTVDVESGDVVEHDTSGISGFPLVTLEDMQNVMSVPFTNAHFNRTIVERGVDLNEVACLPFSPGWFGKNEDGRRLVKLECFTTKDTANFYMRPIEGIIIVTDLDAMEVVEIVDKGKHIPIPKAAGSDYRLNAENSATIKLASPISMEQPNGPNFVIENDHLVKWANWEFHLRPDPRSGVMISEAKMRDPDTGVLRDIMYQGFASELFVPYMDPEEAWYFKTYMDAGEYGFGLQALALDPLNDCPRNAEYMDAVFAASDGTPYVRENMVCIFERYSGDAAWRHTESPITGKLIREARPKVTLVARYVASLANYDYVMDWEFHADGLIHIKVSLTGIVIVKGTSYVNMNQVNADEELYGTLLSDNIIGVVHDHYVNFYLDMDIDGSDNSFVNVHLQREYTKGKSPRMSYMKVNKTVAKTEKEAQIKLKLSDPSEFHVVNPNKHTKVGNPVGYKVVPAGTAASLLDPADPPQKRSAFTNNQIWVTQYNKSEKWSGGLFAYQSHGEDTLQVWSDRDRSIENKDIVLWYTLGFHHVPCQEDYPIMPTVSAGFDLKPVNFFERNPVLRIAPYVESDLPVCKAAAAA</sequence>
<dbReference type="InterPro" id="IPR036460">
    <property type="entry name" value="Cu_amine_oxidase_C_sf"/>
</dbReference>
<organism evidence="15 16">
    <name type="scientific">Erythranthe guttata</name>
    <name type="common">Yellow monkey flower</name>
    <name type="synonym">Mimulus guttatus</name>
    <dbReference type="NCBI Taxonomy" id="4155"/>
    <lineage>
        <taxon>Eukaryota</taxon>
        <taxon>Viridiplantae</taxon>
        <taxon>Streptophyta</taxon>
        <taxon>Embryophyta</taxon>
        <taxon>Tracheophyta</taxon>
        <taxon>Spermatophyta</taxon>
        <taxon>Magnoliopsida</taxon>
        <taxon>eudicotyledons</taxon>
        <taxon>Gunneridae</taxon>
        <taxon>Pentapetalae</taxon>
        <taxon>asterids</taxon>
        <taxon>lamiids</taxon>
        <taxon>Lamiales</taxon>
        <taxon>Phrymaceae</taxon>
        <taxon>Erythranthe</taxon>
    </lineage>
</organism>
<dbReference type="eggNOG" id="KOG1186">
    <property type="taxonomic scope" value="Eukaryota"/>
</dbReference>
<accession>A0A022QRB6</accession>
<comment type="subunit">
    <text evidence="3">Homodimer.</text>
</comment>
<dbReference type="InterPro" id="IPR000269">
    <property type="entry name" value="Cu_amine_oxidase"/>
</dbReference>
<proteinExistence type="inferred from homology"/>
<dbReference type="InterPro" id="IPR016182">
    <property type="entry name" value="Cu_amine_oxidase_N-reg"/>
</dbReference>
<dbReference type="PhylomeDB" id="A0A022QRB6"/>
<keyword evidence="16" id="KW-1185">Reference proteome</keyword>
<dbReference type="InterPro" id="IPR015798">
    <property type="entry name" value="Cu_amine_oxidase_C"/>
</dbReference>
<evidence type="ECO:0000256" key="4">
    <source>
        <dbReference type="ARBA" id="ARBA00022723"/>
    </source>
</evidence>
<evidence type="ECO:0000259" key="14">
    <source>
        <dbReference type="Pfam" id="PF02728"/>
    </source>
</evidence>
<evidence type="ECO:0000256" key="7">
    <source>
        <dbReference type="ARBA" id="ARBA00023008"/>
    </source>
</evidence>
<dbReference type="Pfam" id="PF02727">
    <property type="entry name" value="Cu_amine_oxidN2"/>
    <property type="match status" value="1"/>
</dbReference>
<dbReference type="InterPro" id="IPR015800">
    <property type="entry name" value="Cu_amine_oxidase_N2"/>
</dbReference>
<dbReference type="PANTHER" id="PTHR10638">
    <property type="entry name" value="COPPER AMINE OXIDASE"/>
    <property type="match status" value="1"/>
</dbReference>
<dbReference type="FunFam" id="3.10.450.40:FF:000005">
    <property type="entry name" value="Amine oxidase"/>
    <property type="match status" value="1"/>
</dbReference>
<dbReference type="FunFam" id="2.70.98.20:FF:000004">
    <property type="entry name" value="Amine oxidase"/>
    <property type="match status" value="1"/>
</dbReference>
<feature type="domain" description="Copper amine oxidase N3-terminal" evidence="14">
    <location>
        <begin position="168"/>
        <end position="267"/>
    </location>
</feature>
<dbReference type="Pfam" id="PF02728">
    <property type="entry name" value="Cu_amine_oxidN3"/>
    <property type="match status" value="1"/>
</dbReference>
<evidence type="ECO:0000313" key="16">
    <source>
        <dbReference type="Proteomes" id="UP000030748"/>
    </source>
</evidence>
<dbReference type="AlphaFoldDB" id="A0A022QRB6"/>
<evidence type="ECO:0000256" key="8">
    <source>
        <dbReference type="ARBA" id="ARBA00023157"/>
    </source>
</evidence>
<dbReference type="Proteomes" id="UP000030748">
    <property type="component" value="Unassembled WGS sequence"/>
</dbReference>
<comment type="cofactor">
    <cofactor evidence="11">
        <name>Cu cation</name>
        <dbReference type="ChEBI" id="CHEBI:23378"/>
    </cofactor>
    <text evidence="11">Contains 1 topaquinone per subunit.</text>
</comment>
<evidence type="ECO:0000256" key="2">
    <source>
        <dbReference type="ARBA" id="ARBA00007983"/>
    </source>
</evidence>
<dbReference type="InterPro" id="IPR049947">
    <property type="entry name" value="Cu_Am_Ox_Cu-bd"/>
</dbReference>
<keyword evidence="4 11" id="KW-0479">Metal-binding</keyword>
<comment type="PTM">
    <text evidence="10 11">Topaquinone (TPQ) is generated by copper-dependent autoxidation of a specific tyrosyl residue.</text>
</comment>
<evidence type="ECO:0000259" key="12">
    <source>
        <dbReference type="Pfam" id="PF01179"/>
    </source>
</evidence>
<evidence type="ECO:0000256" key="5">
    <source>
        <dbReference type="ARBA" id="ARBA00022772"/>
    </source>
</evidence>
<evidence type="ECO:0000256" key="1">
    <source>
        <dbReference type="ARBA" id="ARBA00001935"/>
    </source>
</evidence>
<evidence type="ECO:0000256" key="10">
    <source>
        <dbReference type="PIRSR" id="PIRSR600269-51"/>
    </source>
</evidence>
<dbReference type="KEGG" id="egt:105965680"/>
<dbReference type="GO" id="GO:0009753">
    <property type="term" value="P:response to jasmonic acid"/>
    <property type="evidence" value="ECO:0000318"/>
    <property type="project" value="GO_Central"/>
</dbReference>
<keyword evidence="6 11" id="KW-0560">Oxidoreductase</keyword>
<dbReference type="InterPro" id="IPR015802">
    <property type="entry name" value="Cu_amine_oxidase_N3"/>
</dbReference>
<dbReference type="GO" id="GO:0009308">
    <property type="term" value="P:amine metabolic process"/>
    <property type="evidence" value="ECO:0000318"/>
    <property type="project" value="GO_Central"/>
</dbReference>
<dbReference type="STRING" id="4155.A0A022QRB6"/>
<dbReference type="SUPFAM" id="SSF54416">
    <property type="entry name" value="Amine oxidase N-terminal region"/>
    <property type="match status" value="2"/>
</dbReference>
<dbReference type="Pfam" id="PF01179">
    <property type="entry name" value="Cu_amine_oxid"/>
    <property type="match status" value="1"/>
</dbReference>
<gene>
    <name evidence="15" type="ORF">MIMGU_mgv1a002018mg</name>
</gene>
<protein>
    <recommendedName>
        <fullName evidence="11">Amine oxidase</fullName>
        <ecNumber evidence="11">1.4.3.-</ecNumber>
    </recommendedName>
</protein>
<evidence type="ECO:0000256" key="3">
    <source>
        <dbReference type="ARBA" id="ARBA00011738"/>
    </source>
</evidence>
<feature type="active site" description="Proton acceptor" evidence="9">
    <location>
        <position position="370"/>
    </location>
</feature>
<feature type="modified residue" description="2',4',5'-topaquinone" evidence="10">
    <location>
        <position position="458"/>
    </location>
</feature>
<dbReference type="SUPFAM" id="SSF49998">
    <property type="entry name" value="Amine oxidase catalytic domain"/>
    <property type="match status" value="1"/>
</dbReference>
<evidence type="ECO:0000313" key="15">
    <source>
        <dbReference type="EMBL" id="EYU30446.1"/>
    </source>
</evidence>
<dbReference type="PROSITE" id="PS01165">
    <property type="entry name" value="COPPER_AMINE_OXID_2"/>
    <property type="match status" value="1"/>
</dbReference>
<evidence type="ECO:0000256" key="11">
    <source>
        <dbReference type="RuleBase" id="RU000672"/>
    </source>
</evidence>
<dbReference type="GO" id="GO:0048038">
    <property type="term" value="F:quinone binding"/>
    <property type="evidence" value="ECO:0007669"/>
    <property type="project" value="InterPro"/>
</dbReference>
<dbReference type="PANTHER" id="PTHR10638:SF41">
    <property type="entry name" value="AMINE OXIDASE"/>
    <property type="match status" value="1"/>
</dbReference>
<name>A0A022QRB6_ERYGU</name>
<keyword evidence="8" id="KW-1015">Disulfide bond</keyword>
<keyword evidence="7 11" id="KW-0186">Copper</keyword>
<dbReference type="GO" id="GO:0005507">
    <property type="term" value="F:copper ion binding"/>
    <property type="evidence" value="ECO:0000318"/>
    <property type="project" value="GO_Central"/>
</dbReference>
<dbReference type="GO" id="GO:0008131">
    <property type="term" value="F:primary methylamine oxidase activity"/>
    <property type="evidence" value="ECO:0000318"/>
    <property type="project" value="GO_Central"/>
</dbReference>
<comment type="cofactor">
    <cofactor evidence="1">
        <name>Cu cation</name>
        <dbReference type="ChEBI" id="CHEBI:23378"/>
    </cofactor>
</comment>
<dbReference type="Gene3D" id="2.70.98.20">
    <property type="entry name" value="Copper amine oxidase, catalytic domain"/>
    <property type="match status" value="1"/>
</dbReference>
<feature type="domain" description="Copper amine oxidase catalytic" evidence="12">
    <location>
        <begin position="291"/>
        <end position="707"/>
    </location>
</feature>
<feature type="domain" description="Copper amine oxidase N2-terminal" evidence="13">
    <location>
        <begin position="79"/>
        <end position="159"/>
    </location>
</feature>
<evidence type="ECO:0000259" key="13">
    <source>
        <dbReference type="Pfam" id="PF02727"/>
    </source>
</evidence>
<evidence type="ECO:0000256" key="9">
    <source>
        <dbReference type="PIRSR" id="PIRSR600269-50"/>
    </source>
</evidence>
<dbReference type="EC" id="1.4.3.-" evidence="11"/>
<keyword evidence="5 9" id="KW-0801">TPQ</keyword>
<comment type="similarity">
    <text evidence="2 11">Belongs to the copper/topaquinone oxidase family.</text>
</comment>
<dbReference type="EMBL" id="KI631057">
    <property type="protein sequence ID" value="EYU30446.1"/>
    <property type="molecule type" value="Genomic_DNA"/>
</dbReference>